<comment type="caution">
    <text evidence="4">The sequence shown here is derived from an EMBL/GenBank/DDBJ whole genome shotgun (WGS) entry which is preliminary data.</text>
</comment>
<gene>
    <name evidence="4" type="ORF">FTOL_08408</name>
</gene>
<name>A0AAE8SKP6_9HYPO</name>
<dbReference type="PANTHER" id="PTHR11820:SF86">
    <property type="entry name" value="FUMARYLACETOACETATE HYDROLASE FAMILY PROTEIN (AFU_ORTHOLOGUE AFUA_7G07000)"/>
    <property type="match status" value="1"/>
</dbReference>
<accession>A0AAE8SKP6</accession>
<evidence type="ECO:0000256" key="1">
    <source>
        <dbReference type="ARBA" id="ARBA00010211"/>
    </source>
</evidence>
<evidence type="ECO:0000259" key="3">
    <source>
        <dbReference type="Pfam" id="PF01557"/>
    </source>
</evidence>
<dbReference type="EMBL" id="ONZP01000293">
    <property type="protein sequence ID" value="SPJ80017.1"/>
    <property type="molecule type" value="Genomic_DNA"/>
</dbReference>
<keyword evidence="5" id="KW-1185">Reference proteome</keyword>
<dbReference type="Proteomes" id="UP001187734">
    <property type="component" value="Unassembled WGS sequence"/>
</dbReference>
<dbReference type="InterPro" id="IPR011234">
    <property type="entry name" value="Fumarylacetoacetase-like_C"/>
</dbReference>
<reference evidence="4" key="1">
    <citation type="submission" date="2018-03" db="EMBL/GenBank/DDBJ databases">
        <authorList>
            <person name="Guldener U."/>
        </authorList>
    </citation>
    <scope>NUCLEOTIDE SEQUENCE</scope>
</reference>
<dbReference type="GO" id="GO:0018773">
    <property type="term" value="F:acetylpyruvate hydrolase activity"/>
    <property type="evidence" value="ECO:0007669"/>
    <property type="project" value="TreeGrafter"/>
</dbReference>
<dbReference type="GO" id="GO:0046872">
    <property type="term" value="F:metal ion binding"/>
    <property type="evidence" value="ECO:0007669"/>
    <property type="project" value="UniProtKB-KW"/>
</dbReference>
<dbReference type="GO" id="GO:0050163">
    <property type="term" value="F:oxaloacetate tautomerase activity"/>
    <property type="evidence" value="ECO:0007669"/>
    <property type="project" value="UniProtKB-ARBA"/>
</dbReference>
<dbReference type="InterPro" id="IPR036663">
    <property type="entry name" value="Fumarylacetoacetase_C_sf"/>
</dbReference>
<evidence type="ECO:0000256" key="2">
    <source>
        <dbReference type="ARBA" id="ARBA00022723"/>
    </source>
</evidence>
<sequence length="283" mass="31271">MSFFSRLIRFECEEDDKPYFTDLGLDSDGLPSPGTKLGAFKSFDDLANKGEEKIVTLRRLLAPLPREGIPIYCVGLNYRTHAAEAELPIPSYPPLWTKPVASIAHPFEGIPVNEFCAKSFLDYEGELVFVTSKECRDVSPKDAKNYILGYTIGNDLSCRFFQLPENSGGQFFFAKAFDKFAPIGPTLISPEVFADNTSAYVLTRVNGEIRQKADLQKDMIFSPDMVLSHMSQGTTIPAGTAVMTGTAAGVGAFLKPRKFLQHGDVVEVEMQRVGTLTNTINFE</sequence>
<organism evidence="4 5">
    <name type="scientific">Fusarium torulosum</name>
    <dbReference type="NCBI Taxonomy" id="33205"/>
    <lineage>
        <taxon>Eukaryota</taxon>
        <taxon>Fungi</taxon>
        <taxon>Dikarya</taxon>
        <taxon>Ascomycota</taxon>
        <taxon>Pezizomycotina</taxon>
        <taxon>Sordariomycetes</taxon>
        <taxon>Hypocreomycetidae</taxon>
        <taxon>Hypocreales</taxon>
        <taxon>Nectriaceae</taxon>
        <taxon>Fusarium</taxon>
    </lineage>
</organism>
<evidence type="ECO:0000313" key="5">
    <source>
        <dbReference type="Proteomes" id="UP001187734"/>
    </source>
</evidence>
<dbReference type="PANTHER" id="PTHR11820">
    <property type="entry name" value="ACYLPYRUVASE"/>
    <property type="match status" value="1"/>
</dbReference>
<dbReference type="AlphaFoldDB" id="A0AAE8SKP6"/>
<keyword evidence="2" id="KW-0479">Metal-binding</keyword>
<dbReference type="SUPFAM" id="SSF56529">
    <property type="entry name" value="FAH"/>
    <property type="match status" value="1"/>
</dbReference>
<proteinExistence type="inferred from homology"/>
<protein>
    <submittedName>
        <fullName evidence="4">Related to bifunctional 4-hydroxyphenylacetate degradation enzyme</fullName>
    </submittedName>
</protein>
<dbReference type="GO" id="GO:0006107">
    <property type="term" value="P:oxaloacetate metabolic process"/>
    <property type="evidence" value="ECO:0007669"/>
    <property type="project" value="UniProtKB-ARBA"/>
</dbReference>
<comment type="similarity">
    <text evidence="1">Belongs to the FAH family.</text>
</comment>
<dbReference type="Gene3D" id="3.90.850.10">
    <property type="entry name" value="Fumarylacetoacetase-like, C-terminal domain"/>
    <property type="match status" value="1"/>
</dbReference>
<evidence type="ECO:0000313" key="4">
    <source>
        <dbReference type="EMBL" id="SPJ80017.1"/>
    </source>
</evidence>
<dbReference type="FunFam" id="3.90.850.10:FF:000002">
    <property type="entry name" value="2-hydroxyhepta-2,4-diene-1,7-dioate isomerase"/>
    <property type="match status" value="1"/>
</dbReference>
<dbReference type="Pfam" id="PF01557">
    <property type="entry name" value="FAA_hydrolase"/>
    <property type="match status" value="1"/>
</dbReference>
<feature type="domain" description="Fumarylacetoacetase-like C-terminal" evidence="3">
    <location>
        <begin position="71"/>
        <end position="280"/>
    </location>
</feature>